<keyword evidence="2" id="KW-1185">Reference proteome</keyword>
<sequence>MNKKKIFPILGVALLSGSLQGCQTPPVQADAPNKVNINASQDVKLEEKLMQHAQDKLKELTGNTYTLIQGTAMKDIVSFKRENFKHDIITYKKNGKLEDIGININYEDLNGGKYQTKLKKTWEALFPGETPKYVSISESIYLVGTTSSNAKQNKQVYMEDNGELHGVNYAPDAAPASVQKKAAQVLSKLTNGKVKKGEKLDRVFVLDGKPNVYQYKYKSKTMDVSFAIEDQTLELLQAGVDRSNGKGVDNYEQFQKEEKEKDAKIKKLTLDTLMKNAMKDAKMMINFDLKGYKGARGTNAWDKDQMTFTKKGAPTVTATVDADGSFNSFIVEKYGQHLSFGGNTIVGPANEQPKILIN</sequence>
<gene>
    <name evidence="1" type="ORF">ACE3NQ_21195</name>
</gene>
<evidence type="ECO:0000313" key="1">
    <source>
        <dbReference type="EMBL" id="MFB5683436.1"/>
    </source>
</evidence>
<evidence type="ECO:0000313" key="2">
    <source>
        <dbReference type="Proteomes" id="UP001580407"/>
    </source>
</evidence>
<comment type="caution">
    <text evidence="1">The sequence shown here is derived from an EMBL/GenBank/DDBJ whole genome shotgun (WGS) entry which is preliminary data.</text>
</comment>
<proteinExistence type="predicted"/>
<protein>
    <recommendedName>
        <fullName evidence="3">Lipoprotein</fullName>
    </recommendedName>
</protein>
<dbReference type="RefSeq" id="WP_375527165.1">
    <property type="nucleotide sequence ID" value="NZ_JBHILM010000026.1"/>
</dbReference>
<dbReference type="EMBL" id="JBHILM010000026">
    <property type="protein sequence ID" value="MFB5683436.1"/>
    <property type="molecule type" value="Genomic_DNA"/>
</dbReference>
<accession>A0ABV5BCK6</accession>
<dbReference type="Proteomes" id="UP001580407">
    <property type="component" value="Unassembled WGS sequence"/>
</dbReference>
<reference evidence="1 2" key="1">
    <citation type="submission" date="2024-09" db="EMBL/GenBank/DDBJ databases">
        <authorList>
            <person name="Ruan L."/>
        </authorList>
    </citation>
    <scope>NUCLEOTIDE SEQUENCE [LARGE SCALE GENOMIC DNA]</scope>
    <source>
        <strain evidence="1 2">D33</strain>
    </source>
</reference>
<dbReference type="PROSITE" id="PS51257">
    <property type="entry name" value="PROKAR_LIPOPROTEIN"/>
    <property type="match status" value="1"/>
</dbReference>
<name>A0ABV5BCK6_9BACL</name>
<evidence type="ECO:0008006" key="3">
    <source>
        <dbReference type="Google" id="ProtNLM"/>
    </source>
</evidence>
<organism evidence="1 2">
    <name type="scientific">Paenibacillus terreus</name>
    <dbReference type="NCBI Taxonomy" id="1387834"/>
    <lineage>
        <taxon>Bacteria</taxon>
        <taxon>Bacillati</taxon>
        <taxon>Bacillota</taxon>
        <taxon>Bacilli</taxon>
        <taxon>Bacillales</taxon>
        <taxon>Paenibacillaceae</taxon>
        <taxon>Paenibacillus</taxon>
    </lineage>
</organism>